<evidence type="ECO:0000313" key="4">
    <source>
        <dbReference type="Proteomes" id="UP000322997"/>
    </source>
</evidence>
<protein>
    <recommendedName>
        <fullName evidence="2">Right handed beta helix domain-containing protein</fullName>
    </recommendedName>
</protein>
<dbReference type="Gene3D" id="2.160.20.10">
    <property type="entry name" value="Single-stranded right-handed beta-helix, Pectin lyase-like"/>
    <property type="match status" value="1"/>
</dbReference>
<comment type="caution">
    <text evidence="3">The sequence shown here is derived from an EMBL/GenBank/DDBJ whole genome shotgun (WGS) entry which is preliminary data.</text>
</comment>
<dbReference type="Pfam" id="PF13229">
    <property type="entry name" value="Beta_helix"/>
    <property type="match status" value="1"/>
</dbReference>
<feature type="coiled-coil region" evidence="1">
    <location>
        <begin position="164"/>
        <end position="210"/>
    </location>
</feature>
<dbReference type="SMART" id="SM00710">
    <property type="entry name" value="PbH1"/>
    <property type="match status" value="7"/>
</dbReference>
<dbReference type="InterPro" id="IPR012334">
    <property type="entry name" value="Pectin_lyas_fold"/>
</dbReference>
<sequence length="814" mass="89664">MFNDKDVYNDPVISKRRKGTSDDPFLFVTETLQVENGRVILSEIPNRMNKVKAESTHNNWREELRGGATENKYKVDYTEGVVFFDSSHNGKSITFSYLGEGVHLFPSQRVYIEENGLVIGIKDKFKQVDVNLNVQKERVDEQIRSVPQPSEVVDQRIDLEGNVFRTAKDRIDAEQRKINEASIDFSGKQHESLRDRINSEEIKLDEATRDLNNNKYPTLKERLDGDQKRVMDTLTDGSGTKYPSLSERLNSIDDDISIVDRRIVDNVSTLKGLPYLDTHYVSTRGYYKVNDGGGAVYKISDKPTKYGEKLNNGLYAHIVTNGIINPKQFGADATGIEDAATSIQLALDYVNEQNGGIVQVTSGKYLLKSSLVISKNTSLYSDEGTTYIRAHSSYMIMNGKRNVEYTGYDGNGNIIISGGVWDAKGMSFETGGTAFAIGHCENILIENVEILDVVNTHAIELNSTKNGMVDNCRFLGFRLTNGRSFSEAINIDKATAAGFPAFGKYDNTACDNITIQNCRFGKSKTLGISGYGRGVGTHSADQAAGGKHARIVVRDNLFESTLEWAIYATHWDDSEISGNKIFNCGGGIKVTTANQSMFKITVSENLIDSSGFQGLANISFQGTEDYELRSMICTDNIIYSVASESVSGIYAAYCNGCKIDGNSIRNTNTHAIMIRYGRYYQVVNNSIVSCAGSGIYVWTNVLYSNIVNNQIGYVGLHGIHVTNNVDSIIVSSNVIAGINGNATNDANHIRVTDLVQRISLLGNVCRDIQTRYIASRALYITNTCYDVTRTGNMFKGISGGISDGSGSMVTGDLV</sequence>
<dbReference type="EMBL" id="VTEQ01000001">
    <property type="protein sequence ID" value="TYS56454.1"/>
    <property type="molecule type" value="Genomic_DNA"/>
</dbReference>
<reference evidence="3 4" key="1">
    <citation type="submission" date="2019-08" db="EMBL/GenBank/DDBJ databases">
        <title>Bacillus genomes from the desert of Cuatro Cienegas, Coahuila.</title>
        <authorList>
            <person name="Olmedo-Alvarez G."/>
        </authorList>
    </citation>
    <scope>NUCLEOTIDE SEQUENCE [LARGE SCALE GENOMIC DNA]</scope>
    <source>
        <strain evidence="3 4">CH108_3D</strain>
    </source>
</reference>
<accession>A0A5D4S2W5</accession>
<dbReference type="AlphaFoldDB" id="A0A5D4S2W5"/>
<dbReference type="InterPro" id="IPR006626">
    <property type="entry name" value="PbH1"/>
</dbReference>
<evidence type="ECO:0000256" key="1">
    <source>
        <dbReference type="SAM" id="Coils"/>
    </source>
</evidence>
<dbReference type="Proteomes" id="UP000322997">
    <property type="component" value="Unassembled WGS sequence"/>
</dbReference>
<evidence type="ECO:0000313" key="3">
    <source>
        <dbReference type="EMBL" id="TYS56454.1"/>
    </source>
</evidence>
<organism evidence="3 4">
    <name type="scientific">Rossellomorea marisflavi</name>
    <dbReference type="NCBI Taxonomy" id="189381"/>
    <lineage>
        <taxon>Bacteria</taxon>
        <taxon>Bacillati</taxon>
        <taxon>Bacillota</taxon>
        <taxon>Bacilli</taxon>
        <taxon>Bacillales</taxon>
        <taxon>Bacillaceae</taxon>
        <taxon>Rossellomorea</taxon>
    </lineage>
</organism>
<dbReference type="InterPro" id="IPR011050">
    <property type="entry name" value="Pectin_lyase_fold/virulence"/>
</dbReference>
<dbReference type="RefSeq" id="WP_148984487.1">
    <property type="nucleotide sequence ID" value="NZ_JBNILK010000001.1"/>
</dbReference>
<evidence type="ECO:0000259" key="2">
    <source>
        <dbReference type="Pfam" id="PF13229"/>
    </source>
</evidence>
<keyword evidence="1" id="KW-0175">Coiled coil</keyword>
<dbReference type="InterPro" id="IPR039448">
    <property type="entry name" value="Beta_helix"/>
</dbReference>
<name>A0A5D4S2W5_9BACI</name>
<gene>
    <name evidence="3" type="ORF">FZC83_02445</name>
</gene>
<dbReference type="SUPFAM" id="SSF51126">
    <property type="entry name" value="Pectin lyase-like"/>
    <property type="match status" value="2"/>
</dbReference>
<feature type="domain" description="Right handed beta helix" evidence="2">
    <location>
        <begin position="421"/>
        <end position="606"/>
    </location>
</feature>
<proteinExistence type="predicted"/>